<dbReference type="EMBL" id="UINC01006350">
    <property type="protein sequence ID" value="SVA27004.1"/>
    <property type="molecule type" value="Genomic_DNA"/>
</dbReference>
<evidence type="ECO:0000313" key="1">
    <source>
        <dbReference type="EMBL" id="SVA27004.1"/>
    </source>
</evidence>
<dbReference type="AlphaFoldDB" id="A0A381UG92"/>
<accession>A0A381UG92</accession>
<organism evidence="1">
    <name type="scientific">marine metagenome</name>
    <dbReference type="NCBI Taxonomy" id="408172"/>
    <lineage>
        <taxon>unclassified sequences</taxon>
        <taxon>metagenomes</taxon>
        <taxon>ecological metagenomes</taxon>
    </lineage>
</organism>
<proteinExistence type="predicted"/>
<name>A0A381UG92_9ZZZZ</name>
<reference evidence="1" key="1">
    <citation type="submission" date="2018-05" db="EMBL/GenBank/DDBJ databases">
        <authorList>
            <person name="Lanie J.A."/>
            <person name="Ng W.-L."/>
            <person name="Kazmierczak K.M."/>
            <person name="Andrzejewski T.M."/>
            <person name="Davidsen T.M."/>
            <person name="Wayne K.J."/>
            <person name="Tettelin H."/>
            <person name="Glass J.I."/>
            <person name="Rusch D."/>
            <person name="Podicherti R."/>
            <person name="Tsui H.-C.T."/>
            <person name="Winkler M.E."/>
        </authorList>
    </citation>
    <scope>NUCLEOTIDE SEQUENCE</scope>
</reference>
<protein>
    <submittedName>
        <fullName evidence="1">Uncharacterized protein</fullName>
    </submittedName>
</protein>
<sequence length="44" mass="4869">VAIRPKPDFHPIFEVATTREGSRIALINQALQTQDELEASESCS</sequence>
<feature type="non-terminal residue" evidence="1">
    <location>
        <position position="1"/>
    </location>
</feature>
<gene>
    <name evidence="1" type="ORF">METZ01_LOCUS79858</name>
</gene>